<dbReference type="RefSeq" id="WP_073051255.1">
    <property type="nucleotide sequence ID" value="NZ_FQUP01000001.1"/>
</dbReference>
<feature type="chain" id="PRO_5011957032" description="Peptidase propeptide and YPEB domain-containing protein" evidence="1">
    <location>
        <begin position="26"/>
        <end position="97"/>
    </location>
</feature>
<evidence type="ECO:0000313" key="2">
    <source>
        <dbReference type="EMBL" id="SHE61000.1"/>
    </source>
</evidence>
<keyword evidence="3" id="KW-1185">Reference proteome</keyword>
<reference evidence="2 3" key="1">
    <citation type="submission" date="2016-11" db="EMBL/GenBank/DDBJ databases">
        <authorList>
            <person name="Jaros S."/>
            <person name="Januszkiewicz K."/>
            <person name="Wedrychowicz H."/>
        </authorList>
    </citation>
    <scope>NUCLEOTIDE SEQUENCE [LARGE SCALE GENOMIC DNA]</scope>
    <source>
        <strain evidence="2 3">DSM 19436</strain>
    </source>
</reference>
<proteinExistence type="predicted"/>
<accession>A0A1M4UWJ6</accession>
<name>A0A1M4UWJ6_9HYPH</name>
<evidence type="ECO:0000256" key="1">
    <source>
        <dbReference type="SAM" id="SignalP"/>
    </source>
</evidence>
<keyword evidence="1" id="KW-0732">Signal</keyword>
<dbReference type="PROSITE" id="PS51257">
    <property type="entry name" value="PROKAR_LIPOPROTEIN"/>
    <property type="match status" value="1"/>
</dbReference>
<gene>
    <name evidence="2" type="ORF">SAMN02745157_0551</name>
</gene>
<evidence type="ECO:0000313" key="3">
    <source>
        <dbReference type="Proteomes" id="UP000184485"/>
    </source>
</evidence>
<sequence>MVTLRISAVLFATALALSGTGTALAQGCLSPGEARQAVQNGEAISLSQVRGNLPGDVVSAQLCHGGGGLVYVVNVLGAGGKVERLQIDARSGAIAGR</sequence>
<feature type="signal peptide" evidence="1">
    <location>
        <begin position="1"/>
        <end position="25"/>
    </location>
</feature>
<evidence type="ECO:0008006" key="4">
    <source>
        <dbReference type="Google" id="ProtNLM"/>
    </source>
</evidence>
<dbReference type="EMBL" id="FQUP01000001">
    <property type="protein sequence ID" value="SHE61000.1"/>
    <property type="molecule type" value="Genomic_DNA"/>
</dbReference>
<dbReference type="AlphaFoldDB" id="A0A1M4UWJ6"/>
<dbReference type="Proteomes" id="UP000184485">
    <property type="component" value="Unassembled WGS sequence"/>
</dbReference>
<organism evidence="2 3">
    <name type="scientific">Kaistia soli DSM 19436</name>
    <dbReference type="NCBI Taxonomy" id="1122133"/>
    <lineage>
        <taxon>Bacteria</taxon>
        <taxon>Pseudomonadati</taxon>
        <taxon>Pseudomonadota</taxon>
        <taxon>Alphaproteobacteria</taxon>
        <taxon>Hyphomicrobiales</taxon>
        <taxon>Kaistiaceae</taxon>
        <taxon>Kaistia</taxon>
    </lineage>
</organism>
<dbReference type="STRING" id="1122133.SAMN02745157_0551"/>
<protein>
    <recommendedName>
        <fullName evidence="4">Peptidase propeptide and YPEB domain-containing protein</fullName>
    </recommendedName>
</protein>